<dbReference type="Pfam" id="PF01257">
    <property type="entry name" value="2Fe-2S_thioredx"/>
    <property type="match status" value="1"/>
</dbReference>
<evidence type="ECO:0000313" key="1">
    <source>
        <dbReference type="EMBL" id="SDU67467.1"/>
    </source>
</evidence>
<name>A0A1H2KFI2_9BACT</name>
<gene>
    <name evidence="1" type="ORF">SAMN04487931_1411</name>
</gene>
<dbReference type="EMBL" id="FNLL01000041">
    <property type="protein sequence ID" value="SDU67467.1"/>
    <property type="molecule type" value="Genomic_DNA"/>
</dbReference>
<dbReference type="SUPFAM" id="SSF52833">
    <property type="entry name" value="Thioredoxin-like"/>
    <property type="match status" value="1"/>
</dbReference>
<dbReference type="Proteomes" id="UP000199608">
    <property type="component" value="Unassembled WGS sequence"/>
</dbReference>
<feature type="non-terminal residue" evidence="1">
    <location>
        <position position="80"/>
    </location>
</feature>
<sequence>MARLNTPGELESFRQEILSRRDPNNPCISICAGAGCVASGADEVIEAFHQEIEKQGLAATVSTKGTGCPGFCERGPVVVI</sequence>
<proteinExistence type="predicted"/>
<protein>
    <submittedName>
        <fullName evidence="1">Thioredoxin-like [2Fe-2S] ferredoxin</fullName>
    </submittedName>
</protein>
<evidence type="ECO:0000313" key="2">
    <source>
        <dbReference type="Proteomes" id="UP000199608"/>
    </source>
</evidence>
<organism evidence="1 2">
    <name type="scientific">Desulfobacula phenolica</name>
    <dbReference type="NCBI Taxonomy" id="90732"/>
    <lineage>
        <taxon>Bacteria</taxon>
        <taxon>Pseudomonadati</taxon>
        <taxon>Thermodesulfobacteriota</taxon>
        <taxon>Desulfobacteria</taxon>
        <taxon>Desulfobacterales</taxon>
        <taxon>Desulfobacteraceae</taxon>
        <taxon>Desulfobacula</taxon>
    </lineage>
</organism>
<dbReference type="CDD" id="cd02980">
    <property type="entry name" value="TRX_Fd_family"/>
    <property type="match status" value="1"/>
</dbReference>
<reference evidence="2" key="1">
    <citation type="submission" date="2016-10" db="EMBL/GenBank/DDBJ databases">
        <authorList>
            <person name="Varghese N."/>
            <person name="Submissions S."/>
        </authorList>
    </citation>
    <scope>NUCLEOTIDE SEQUENCE [LARGE SCALE GENOMIC DNA]</scope>
    <source>
        <strain evidence="2">DSM 3384</strain>
    </source>
</reference>
<accession>A0A1H2KFI2</accession>
<dbReference type="RefSeq" id="WP_139169110.1">
    <property type="nucleotide sequence ID" value="NZ_FNLL01000041.1"/>
</dbReference>
<keyword evidence="2" id="KW-1185">Reference proteome</keyword>
<dbReference type="AlphaFoldDB" id="A0A1H2KFI2"/>
<dbReference type="InterPro" id="IPR036249">
    <property type="entry name" value="Thioredoxin-like_sf"/>
</dbReference>
<dbReference type="Gene3D" id="3.40.30.10">
    <property type="entry name" value="Glutaredoxin"/>
    <property type="match status" value="1"/>
</dbReference>